<sequence>MYKVFLADDEVWITVGLKKLIQRSGLPFYVMGEAANGVTSLEEVRTKRPDILITDIRMPGLSGLELLEKINEEGLGTKVVLISGYAEFEYAREGLRQGAFDYLLKPIEQGKLNEVLQGLLQKIQAERGEQTEAEPDEEFNPTIIRRVVKEIQETYLSDVSLGDLAEKYGISISHLSRLLKEELGLSFSEYLASRRMQKAKELLKDETLSVESIAESVGYHDYFYFTRVFKKITGITPSKYRKTL</sequence>
<name>A0A1M5BDN8_9CLOT</name>
<keyword evidence="3" id="KW-0963">Cytoplasm</keyword>
<proteinExistence type="predicted"/>
<dbReference type="PANTHER" id="PTHR42713:SF3">
    <property type="entry name" value="TRANSCRIPTIONAL REGULATORY PROTEIN HPTR"/>
    <property type="match status" value="1"/>
</dbReference>
<keyword evidence="6" id="KW-0805">Transcription regulation</keyword>
<dbReference type="GO" id="GO:0043565">
    <property type="term" value="F:sequence-specific DNA binding"/>
    <property type="evidence" value="ECO:0007669"/>
    <property type="project" value="InterPro"/>
</dbReference>
<dbReference type="AlphaFoldDB" id="A0A1M5BDN8"/>
<dbReference type="InterPro" id="IPR018060">
    <property type="entry name" value="HTH_AraC"/>
</dbReference>
<dbReference type="Gene3D" id="3.40.50.2300">
    <property type="match status" value="1"/>
</dbReference>
<dbReference type="Gene3D" id="1.10.10.60">
    <property type="entry name" value="Homeodomain-like"/>
    <property type="match status" value="2"/>
</dbReference>
<dbReference type="OrthoDB" id="324626at2"/>
<evidence type="ECO:0000313" key="13">
    <source>
        <dbReference type="EMBL" id="SHF40292.1"/>
    </source>
</evidence>
<evidence type="ECO:0000256" key="2">
    <source>
        <dbReference type="ARBA" id="ARBA00018672"/>
    </source>
</evidence>
<evidence type="ECO:0000256" key="6">
    <source>
        <dbReference type="ARBA" id="ARBA00023015"/>
    </source>
</evidence>
<dbReference type="RefSeq" id="WP_072854159.1">
    <property type="nucleotide sequence ID" value="NZ_FQVI01000026.1"/>
</dbReference>
<dbReference type="SUPFAM" id="SSF52172">
    <property type="entry name" value="CheY-like"/>
    <property type="match status" value="1"/>
</dbReference>
<dbReference type="Proteomes" id="UP000184245">
    <property type="component" value="Unassembled WGS sequence"/>
</dbReference>
<feature type="domain" description="Response regulatory" evidence="12">
    <location>
        <begin position="3"/>
        <end position="120"/>
    </location>
</feature>
<comment type="subcellular location">
    <subcellularLocation>
        <location evidence="1">Cytoplasm</location>
    </subcellularLocation>
</comment>
<dbReference type="PROSITE" id="PS50110">
    <property type="entry name" value="RESPONSE_REGULATORY"/>
    <property type="match status" value="1"/>
</dbReference>
<evidence type="ECO:0000256" key="7">
    <source>
        <dbReference type="ARBA" id="ARBA00023125"/>
    </source>
</evidence>
<dbReference type="SMART" id="SM00448">
    <property type="entry name" value="REC"/>
    <property type="match status" value="1"/>
</dbReference>
<keyword evidence="7" id="KW-0238">DNA-binding</keyword>
<dbReference type="GO" id="GO:0000160">
    <property type="term" value="P:phosphorelay signal transduction system"/>
    <property type="evidence" value="ECO:0007669"/>
    <property type="project" value="UniProtKB-KW"/>
</dbReference>
<evidence type="ECO:0000256" key="8">
    <source>
        <dbReference type="ARBA" id="ARBA00023163"/>
    </source>
</evidence>
<feature type="domain" description="HTH araC/xylS-type" evidence="11">
    <location>
        <begin position="145"/>
        <end position="243"/>
    </location>
</feature>
<comment type="function">
    <text evidence="9">May play the central regulatory role in sporulation. It may be an element of the effector pathway responsible for the activation of sporulation genes in response to nutritional stress. Spo0A may act in concert with spo0H (a sigma factor) to control the expression of some genes that are critical to the sporulation process.</text>
</comment>
<dbReference type="EMBL" id="FQVI01000026">
    <property type="protein sequence ID" value="SHF40292.1"/>
    <property type="molecule type" value="Genomic_DNA"/>
</dbReference>
<reference evidence="13 14" key="1">
    <citation type="submission" date="2016-11" db="EMBL/GenBank/DDBJ databases">
        <authorList>
            <person name="Jaros S."/>
            <person name="Januszkiewicz K."/>
            <person name="Wedrychowicz H."/>
        </authorList>
    </citation>
    <scope>NUCLEOTIDE SEQUENCE [LARGE SCALE GENOMIC DNA]</scope>
    <source>
        <strain evidence="13 14">DSM 17459</strain>
    </source>
</reference>
<accession>A0A1M5BDN8</accession>
<dbReference type="InterPro" id="IPR051552">
    <property type="entry name" value="HptR"/>
</dbReference>
<dbReference type="PANTHER" id="PTHR42713">
    <property type="entry name" value="HISTIDINE KINASE-RELATED"/>
    <property type="match status" value="1"/>
</dbReference>
<dbReference type="GO" id="GO:0005737">
    <property type="term" value="C:cytoplasm"/>
    <property type="evidence" value="ECO:0007669"/>
    <property type="project" value="UniProtKB-SubCell"/>
</dbReference>
<dbReference type="InterPro" id="IPR020449">
    <property type="entry name" value="Tscrpt_reg_AraC-type_HTH"/>
</dbReference>
<dbReference type="PROSITE" id="PS01124">
    <property type="entry name" value="HTH_ARAC_FAMILY_2"/>
    <property type="match status" value="1"/>
</dbReference>
<evidence type="ECO:0000256" key="4">
    <source>
        <dbReference type="ARBA" id="ARBA00022553"/>
    </source>
</evidence>
<evidence type="ECO:0000256" key="5">
    <source>
        <dbReference type="ARBA" id="ARBA00023012"/>
    </source>
</evidence>
<evidence type="ECO:0000256" key="10">
    <source>
        <dbReference type="PROSITE-ProRule" id="PRU00169"/>
    </source>
</evidence>
<dbReference type="PROSITE" id="PS00041">
    <property type="entry name" value="HTH_ARAC_FAMILY_1"/>
    <property type="match status" value="1"/>
</dbReference>
<keyword evidence="14" id="KW-1185">Reference proteome</keyword>
<organism evidence="13 14">
    <name type="scientific">Lactonifactor longoviformis DSM 17459</name>
    <dbReference type="NCBI Taxonomy" id="1122155"/>
    <lineage>
        <taxon>Bacteria</taxon>
        <taxon>Bacillati</taxon>
        <taxon>Bacillota</taxon>
        <taxon>Clostridia</taxon>
        <taxon>Eubacteriales</taxon>
        <taxon>Clostridiaceae</taxon>
        <taxon>Lactonifactor</taxon>
    </lineage>
</organism>
<dbReference type="GO" id="GO:0003700">
    <property type="term" value="F:DNA-binding transcription factor activity"/>
    <property type="evidence" value="ECO:0007669"/>
    <property type="project" value="InterPro"/>
</dbReference>
<dbReference type="Pfam" id="PF12833">
    <property type="entry name" value="HTH_18"/>
    <property type="match status" value="1"/>
</dbReference>
<dbReference type="InterPro" id="IPR001789">
    <property type="entry name" value="Sig_transdc_resp-reg_receiver"/>
</dbReference>
<gene>
    <name evidence="13" type="ORF">SAMN02745158_03595</name>
</gene>
<evidence type="ECO:0000256" key="9">
    <source>
        <dbReference type="ARBA" id="ARBA00024867"/>
    </source>
</evidence>
<dbReference type="Pfam" id="PF00072">
    <property type="entry name" value="Response_reg"/>
    <property type="match status" value="1"/>
</dbReference>
<dbReference type="PRINTS" id="PR00032">
    <property type="entry name" value="HTHARAC"/>
</dbReference>
<dbReference type="SUPFAM" id="SSF46689">
    <property type="entry name" value="Homeodomain-like"/>
    <property type="match status" value="2"/>
</dbReference>
<evidence type="ECO:0000256" key="3">
    <source>
        <dbReference type="ARBA" id="ARBA00022490"/>
    </source>
</evidence>
<dbReference type="SMART" id="SM00342">
    <property type="entry name" value="HTH_ARAC"/>
    <property type="match status" value="1"/>
</dbReference>
<dbReference type="InterPro" id="IPR011006">
    <property type="entry name" value="CheY-like_superfamily"/>
</dbReference>
<evidence type="ECO:0000259" key="11">
    <source>
        <dbReference type="PROSITE" id="PS01124"/>
    </source>
</evidence>
<keyword evidence="4 10" id="KW-0597">Phosphoprotein</keyword>
<dbReference type="InterPro" id="IPR018062">
    <property type="entry name" value="HTH_AraC-typ_CS"/>
</dbReference>
<evidence type="ECO:0000256" key="1">
    <source>
        <dbReference type="ARBA" id="ARBA00004496"/>
    </source>
</evidence>
<evidence type="ECO:0000259" key="12">
    <source>
        <dbReference type="PROSITE" id="PS50110"/>
    </source>
</evidence>
<evidence type="ECO:0000313" key="14">
    <source>
        <dbReference type="Proteomes" id="UP000184245"/>
    </source>
</evidence>
<feature type="modified residue" description="4-aspartylphosphate" evidence="10">
    <location>
        <position position="55"/>
    </location>
</feature>
<dbReference type="CDD" id="cd17536">
    <property type="entry name" value="REC_YesN-like"/>
    <property type="match status" value="1"/>
</dbReference>
<dbReference type="InterPro" id="IPR009057">
    <property type="entry name" value="Homeodomain-like_sf"/>
</dbReference>
<keyword evidence="5" id="KW-0902">Two-component regulatory system</keyword>
<protein>
    <recommendedName>
        <fullName evidence="2">Stage 0 sporulation protein A homolog</fullName>
    </recommendedName>
</protein>
<dbReference type="STRING" id="1122155.SAMN02745158_03595"/>
<keyword evidence="8" id="KW-0804">Transcription</keyword>